<dbReference type="FunFam" id="1.20.5.170:FF:000020">
    <property type="entry name" value="BZIP transcription factor"/>
    <property type="match status" value="1"/>
</dbReference>
<comment type="subcellular location">
    <subcellularLocation>
        <location evidence="1">Nucleus</location>
    </subcellularLocation>
</comment>
<dbReference type="Gene3D" id="1.20.5.170">
    <property type="match status" value="1"/>
</dbReference>
<dbReference type="GO" id="GO:0003700">
    <property type="term" value="F:DNA-binding transcription factor activity"/>
    <property type="evidence" value="ECO:0007669"/>
    <property type="project" value="InterPro"/>
</dbReference>
<dbReference type="SMART" id="SM00338">
    <property type="entry name" value="BRLZ"/>
    <property type="match status" value="1"/>
</dbReference>
<dbReference type="AlphaFoldDB" id="A0A5J5B1B2"/>
<dbReference type="CDD" id="cd14702">
    <property type="entry name" value="bZIP_plant_GBF1"/>
    <property type="match status" value="1"/>
</dbReference>
<dbReference type="Proteomes" id="UP000325577">
    <property type="component" value="Linkage Group LG16"/>
</dbReference>
<feature type="compositionally biased region" description="Low complexity" evidence="8">
    <location>
        <begin position="102"/>
        <end position="114"/>
    </location>
</feature>
<evidence type="ECO:0000313" key="11">
    <source>
        <dbReference type="Proteomes" id="UP000325577"/>
    </source>
</evidence>
<evidence type="ECO:0000313" key="10">
    <source>
        <dbReference type="EMBL" id="KAA8537023.1"/>
    </source>
</evidence>
<accession>A0A5J5B1B2</accession>
<dbReference type="EMBL" id="CM018039">
    <property type="protein sequence ID" value="KAA8537023.1"/>
    <property type="molecule type" value="Genomic_DNA"/>
</dbReference>
<keyword evidence="7" id="KW-0175">Coiled coil</keyword>
<feature type="compositionally biased region" description="Polar residues" evidence="8">
    <location>
        <begin position="209"/>
        <end position="219"/>
    </location>
</feature>
<dbReference type="Pfam" id="PF12498">
    <property type="entry name" value="bZIP_C"/>
    <property type="match status" value="1"/>
</dbReference>
<organism evidence="10 11">
    <name type="scientific">Nyssa sinensis</name>
    <dbReference type="NCBI Taxonomy" id="561372"/>
    <lineage>
        <taxon>Eukaryota</taxon>
        <taxon>Viridiplantae</taxon>
        <taxon>Streptophyta</taxon>
        <taxon>Embryophyta</taxon>
        <taxon>Tracheophyta</taxon>
        <taxon>Spermatophyta</taxon>
        <taxon>Magnoliopsida</taxon>
        <taxon>eudicotyledons</taxon>
        <taxon>Gunneridae</taxon>
        <taxon>Pentapetalae</taxon>
        <taxon>asterids</taxon>
        <taxon>Cornales</taxon>
        <taxon>Nyssaceae</taxon>
        <taxon>Nyssa</taxon>
    </lineage>
</organism>
<keyword evidence="4" id="KW-0238">DNA-binding</keyword>
<feature type="region of interest" description="Disordered" evidence="8">
    <location>
        <begin position="430"/>
        <end position="453"/>
    </location>
</feature>
<dbReference type="PANTHER" id="PTHR46408:SF10">
    <property type="entry name" value="BASIC LEUCINE ZIPPER 63"/>
    <property type="match status" value="1"/>
</dbReference>
<keyword evidence="6" id="KW-0539">Nucleus</keyword>
<dbReference type="PANTHER" id="PTHR46408">
    <property type="entry name" value="BASIC LEUCINE ZIPPER 63"/>
    <property type="match status" value="1"/>
</dbReference>
<name>A0A5J5B1B2_9ASTE</name>
<proteinExistence type="inferred from homology"/>
<reference evidence="10 11" key="1">
    <citation type="submission" date="2019-09" db="EMBL/GenBank/DDBJ databases">
        <title>A chromosome-level genome assembly of the Chinese tupelo Nyssa sinensis.</title>
        <authorList>
            <person name="Yang X."/>
            <person name="Kang M."/>
            <person name="Yang Y."/>
            <person name="Xiong H."/>
            <person name="Wang M."/>
            <person name="Zhang Z."/>
            <person name="Wang Z."/>
            <person name="Wu H."/>
            <person name="Ma T."/>
            <person name="Liu J."/>
            <person name="Xi Z."/>
        </authorList>
    </citation>
    <scope>NUCLEOTIDE SEQUENCE [LARGE SCALE GENOMIC DNA]</scope>
    <source>
        <strain evidence="10">J267</strain>
        <tissue evidence="10">Leaf</tissue>
    </source>
</reference>
<dbReference type="InterPro" id="IPR045314">
    <property type="entry name" value="bZIP_plant_GBF1"/>
</dbReference>
<keyword evidence="5" id="KW-0804">Transcription</keyword>
<feature type="domain" description="BZIP" evidence="9">
    <location>
        <begin position="241"/>
        <end position="296"/>
    </location>
</feature>
<feature type="compositionally biased region" description="Low complexity" evidence="8">
    <location>
        <begin position="68"/>
        <end position="84"/>
    </location>
</feature>
<evidence type="ECO:0000256" key="4">
    <source>
        <dbReference type="ARBA" id="ARBA00023125"/>
    </source>
</evidence>
<evidence type="ECO:0000256" key="3">
    <source>
        <dbReference type="ARBA" id="ARBA00023015"/>
    </source>
</evidence>
<feature type="compositionally biased region" description="Basic and acidic residues" evidence="8">
    <location>
        <begin position="176"/>
        <end position="190"/>
    </location>
</feature>
<feature type="compositionally biased region" description="Polar residues" evidence="8">
    <location>
        <begin position="154"/>
        <end position="175"/>
    </location>
</feature>
<gene>
    <name evidence="10" type="ORF">F0562_029501</name>
</gene>
<dbReference type="SUPFAM" id="SSF57959">
    <property type="entry name" value="Leucine zipper domain"/>
    <property type="match status" value="1"/>
</dbReference>
<feature type="compositionally biased region" description="Acidic residues" evidence="8">
    <location>
        <begin position="222"/>
        <end position="231"/>
    </location>
</feature>
<evidence type="ECO:0000256" key="5">
    <source>
        <dbReference type="ARBA" id="ARBA00023163"/>
    </source>
</evidence>
<evidence type="ECO:0000256" key="1">
    <source>
        <dbReference type="ARBA" id="ARBA00004123"/>
    </source>
</evidence>
<feature type="compositionally biased region" description="Basic and acidic residues" evidence="8">
    <location>
        <begin position="86"/>
        <end position="98"/>
    </location>
</feature>
<dbReference type="GO" id="GO:0005634">
    <property type="term" value="C:nucleus"/>
    <property type="evidence" value="ECO:0007669"/>
    <property type="project" value="UniProtKB-SubCell"/>
</dbReference>
<evidence type="ECO:0000259" key="9">
    <source>
        <dbReference type="PROSITE" id="PS50217"/>
    </source>
</evidence>
<evidence type="ECO:0000256" key="8">
    <source>
        <dbReference type="SAM" id="MobiDB-lite"/>
    </source>
</evidence>
<dbReference type="PROSITE" id="PS50217">
    <property type="entry name" value="BZIP"/>
    <property type="match status" value="1"/>
</dbReference>
<dbReference type="GO" id="GO:0003677">
    <property type="term" value="F:DNA binding"/>
    <property type="evidence" value="ECO:0007669"/>
    <property type="project" value="UniProtKB-KW"/>
</dbReference>
<dbReference type="OrthoDB" id="664875at2759"/>
<dbReference type="Pfam" id="PF00170">
    <property type="entry name" value="bZIP_1"/>
    <property type="match status" value="1"/>
</dbReference>
<comment type="similarity">
    <text evidence="2">Belongs to the bZIP family.</text>
</comment>
<keyword evidence="11" id="KW-1185">Reference proteome</keyword>
<feature type="coiled-coil region" evidence="7">
    <location>
        <begin position="252"/>
        <end position="321"/>
    </location>
</feature>
<dbReference type="InterPro" id="IPR020983">
    <property type="entry name" value="Basic_leucine-zipper_C"/>
</dbReference>
<evidence type="ECO:0000256" key="6">
    <source>
        <dbReference type="ARBA" id="ARBA00023242"/>
    </source>
</evidence>
<feature type="region of interest" description="Disordered" evidence="8">
    <location>
        <begin position="68"/>
        <end position="117"/>
    </location>
</feature>
<keyword evidence="3" id="KW-0805">Transcription regulation</keyword>
<dbReference type="GO" id="GO:0046983">
    <property type="term" value="F:protein dimerization activity"/>
    <property type="evidence" value="ECO:0007669"/>
    <property type="project" value="UniProtKB-ARBA"/>
</dbReference>
<sequence length="453" mass="48405">MDRVFSVDDIPDQFWSPPPIHLAQAAGAESKMMNRSASEWAFQKFLQEASASETSPLSSSASASAAAAAAAAAASGAGPGASASRPDNEVVEIKDHQPRHQATTSSTTASFISTPPKVPIDSEEYQAFLKSRLNLACAAVALTRASYVKPQDSAAVTDNGSQASNTSQLRSQAPSKESEYDLPKGQDKEVCGPLGIPSLPAMQKKSGVQVRSATSGSSREQSDDDELDGETETTQNMDPLDAKRVRRMLSNRESARRSRRRKQAHLSELETQVAQLRVENSSLLKRFSDVSHKYNEAAVDNRVLKADVETLRAKVKMAEETVKRITGLNPLFQAMSEISTVGAPSFAGSPSDTSADAAVPVQDDPKQHFYQSTSNNHIPSHDPRFLNGLVDIPSVDNVQQNLVTSAVEGNKVSRTASMQRVASLEHLQKRIRGGASASASPSPSPCGTQCSGD</sequence>
<protein>
    <recommendedName>
        <fullName evidence="9">BZIP domain-containing protein</fullName>
    </recommendedName>
</protein>
<evidence type="ECO:0000256" key="2">
    <source>
        <dbReference type="ARBA" id="ARBA00007163"/>
    </source>
</evidence>
<evidence type="ECO:0000256" key="7">
    <source>
        <dbReference type="SAM" id="Coils"/>
    </source>
</evidence>
<feature type="region of interest" description="Disordered" evidence="8">
    <location>
        <begin position="150"/>
        <end position="242"/>
    </location>
</feature>
<dbReference type="InterPro" id="IPR046347">
    <property type="entry name" value="bZIP_sf"/>
</dbReference>
<dbReference type="PROSITE" id="PS00036">
    <property type="entry name" value="BZIP_BASIC"/>
    <property type="match status" value="1"/>
</dbReference>
<dbReference type="InterPro" id="IPR004827">
    <property type="entry name" value="bZIP"/>
</dbReference>